<dbReference type="Pfam" id="PF09278">
    <property type="entry name" value="MerR-DNA-bind"/>
    <property type="match status" value="1"/>
</dbReference>
<evidence type="ECO:0000313" key="8">
    <source>
        <dbReference type="Proteomes" id="UP000248311"/>
    </source>
</evidence>
<dbReference type="PROSITE" id="PS50937">
    <property type="entry name" value="HTH_MERR_2"/>
    <property type="match status" value="1"/>
</dbReference>
<dbReference type="GO" id="GO:0003677">
    <property type="term" value="F:DNA binding"/>
    <property type="evidence" value="ECO:0007669"/>
    <property type="project" value="UniProtKB-KW"/>
</dbReference>
<reference evidence="7 8" key="1">
    <citation type="submission" date="2018-06" db="EMBL/GenBank/DDBJ databases">
        <title>Genomic Encyclopedia of Type Strains, Phase III (KMG-III): the genomes of soil and plant-associated and newly described type strains.</title>
        <authorList>
            <person name="Whitman W."/>
        </authorList>
    </citation>
    <scope>NUCLEOTIDE SEQUENCE [LARGE SCALE GENOMIC DNA]</scope>
    <source>
        <strain evidence="7 8">CECT 9025</strain>
    </source>
</reference>
<dbReference type="SUPFAM" id="SSF46955">
    <property type="entry name" value="Putative DNA-binding domain"/>
    <property type="match status" value="1"/>
</dbReference>
<name>A0A318T5R2_9RHOB</name>
<dbReference type="PANTHER" id="PTHR30204">
    <property type="entry name" value="REDOX-CYCLING DRUG-SENSING TRANSCRIPTIONAL ACTIVATOR SOXR"/>
    <property type="match status" value="1"/>
</dbReference>
<dbReference type="RefSeq" id="WP_110814273.1">
    <property type="nucleotide sequence ID" value="NZ_QJTE01000003.1"/>
</dbReference>
<organism evidence="7 8">
    <name type="scientific">Pseudoroseicyclus aestuarii</name>
    <dbReference type="NCBI Taxonomy" id="1795041"/>
    <lineage>
        <taxon>Bacteria</taxon>
        <taxon>Pseudomonadati</taxon>
        <taxon>Pseudomonadota</taxon>
        <taxon>Alphaproteobacteria</taxon>
        <taxon>Rhodobacterales</taxon>
        <taxon>Paracoccaceae</taxon>
        <taxon>Pseudoroseicyclus</taxon>
    </lineage>
</organism>
<sequence length="137" mass="15075">MFSIGELAARTGLKVQTIRWYEGQGLIEEPARTEGGQRRYDEEGLRRLAFIKHARDLGLPLDSVRALIALQGREGAPCDGAHRIAAEHLEALRERIARLQRLEAELARIAAIDDAGEAGNCRVLDAFADHGACRAPH</sequence>
<keyword evidence="5" id="KW-0175">Coiled coil</keyword>
<gene>
    <name evidence="7" type="ORF">DFP88_10356</name>
</gene>
<dbReference type="SMART" id="SM00422">
    <property type="entry name" value="HTH_MERR"/>
    <property type="match status" value="1"/>
</dbReference>
<proteinExistence type="predicted"/>
<feature type="coiled-coil region" evidence="5">
    <location>
        <begin position="82"/>
        <end position="109"/>
    </location>
</feature>
<keyword evidence="4" id="KW-0804">Transcription</keyword>
<evidence type="ECO:0000256" key="5">
    <source>
        <dbReference type="SAM" id="Coils"/>
    </source>
</evidence>
<dbReference type="Proteomes" id="UP000248311">
    <property type="component" value="Unassembled WGS sequence"/>
</dbReference>
<dbReference type="PROSITE" id="PS00552">
    <property type="entry name" value="HTH_MERR_1"/>
    <property type="match status" value="1"/>
</dbReference>
<dbReference type="AlphaFoldDB" id="A0A318T5R2"/>
<comment type="caution">
    <text evidence="7">The sequence shown here is derived from an EMBL/GenBank/DDBJ whole genome shotgun (WGS) entry which is preliminary data.</text>
</comment>
<dbReference type="InterPro" id="IPR009061">
    <property type="entry name" value="DNA-bd_dom_put_sf"/>
</dbReference>
<accession>A0A318T5R2</accession>
<evidence type="ECO:0000256" key="3">
    <source>
        <dbReference type="ARBA" id="ARBA00023125"/>
    </source>
</evidence>
<keyword evidence="2" id="KW-0805">Transcription regulation</keyword>
<keyword evidence="8" id="KW-1185">Reference proteome</keyword>
<evidence type="ECO:0000313" key="7">
    <source>
        <dbReference type="EMBL" id="PYE83698.1"/>
    </source>
</evidence>
<evidence type="ECO:0000259" key="6">
    <source>
        <dbReference type="PROSITE" id="PS50937"/>
    </source>
</evidence>
<evidence type="ECO:0000256" key="2">
    <source>
        <dbReference type="ARBA" id="ARBA00023015"/>
    </source>
</evidence>
<dbReference type="PANTHER" id="PTHR30204:SF69">
    <property type="entry name" value="MERR-FAMILY TRANSCRIPTIONAL REGULATOR"/>
    <property type="match status" value="1"/>
</dbReference>
<evidence type="ECO:0000256" key="1">
    <source>
        <dbReference type="ARBA" id="ARBA00022491"/>
    </source>
</evidence>
<keyword evidence="1" id="KW-0678">Repressor</keyword>
<feature type="domain" description="HTH merR-type" evidence="6">
    <location>
        <begin position="1"/>
        <end position="70"/>
    </location>
</feature>
<dbReference type="CDD" id="cd04785">
    <property type="entry name" value="HTH_CadR-PbrR-like"/>
    <property type="match status" value="1"/>
</dbReference>
<dbReference type="Gene3D" id="1.10.1660.10">
    <property type="match status" value="1"/>
</dbReference>
<evidence type="ECO:0000256" key="4">
    <source>
        <dbReference type="ARBA" id="ARBA00023163"/>
    </source>
</evidence>
<dbReference type="Pfam" id="PF00376">
    <property type="entry name" value="MerR"/>
    <property type="match status" value="1"/>
</dbReference>
<dbReference type="PRINTS" id="PR00040">
    <property type="entry name" value="HTHMERR"/>
</dbReference>
<dbReference type="OrthoDB" id="9802944at2"/>
<dbReference type="EMBL" id="QJTE01000003">
    <property type="protein sequence ID" value="PYE83698.1"/>
    <property type="molecule type" value="Genomic_DNA"/>
</dbReference>
<dbReference type="InterPro" id="IPR047057">
    <property type="entry name" value="MerR_fam"/>
</dbReference>
<dbReference type="InterPro" id="IPR015358">
    <property type="entry name" value="Tscrpt_reg_MerR_DNA-bd"/>
</dbReference>
<protein>
    <submittedName>
        <fullName evidence="7">MerR family transcriptional regulator</fullName>
    </submittedName>
</protein>
<dbReference type="InterPro" id="IPR000551">
    <property type="entry name" value="MerR-type_HTH_dom"/>
</dbReference>
<keyword evidence="3" id="KW-0238">DNA-binding</keyword>
<dbReference type="GO" id="GO:0003700">
    <property type="term" value="F:DNA-binding transcription factor activity"/>
    <property type="evidence" value="ECO:0007669"/>
    <property type="project" value="InterPro"/>
</dbReference>